<feature type="region of interest" description="Disordered" evidence="2">
    <location>
        <begin position="266"/>
        <end position="359"/>
    </location>
</feature>
<dbReference type="EMBL" id="MCGO01000002">
    <property type="protein sequence ID" value="ORY53245.1"/>
    <property type="molecule type" value="Genomic_DNA"/>
</dbReference>
<feature type="coiled-coil region" evidence="1">
    <location>
        <begin position="393"/>
        <end position="473"/>
    </location>
</feature>
<feature type="compositionally biased region" description="Polar residues" evidence="2">
    <location>
        <begin position="348"/>
        <end position="359"/>
    </location>
</feature>
<dbReference type="AlphaFoldDB" id="A0A1Y2D3U6"/>
<protein>
    <submittedName>
        <fullName evidence="3">Uncharacterized protein</fullName>
    </submittedName>
</protein>
<gene>
    <name evidence="3" type="ORF">BCR33DRAFT_779559</name>
</gene>
<organism evidence="3 4">
    <name type="scientific">Rhizoclosmatium globosum</name>
    <dbReference type="NCBI Taxonomy" id="329046"/>
    <lineage>
        <taxon>Eukaryota</taxon>
        <taxon>Fungi</taxon>
        <taxon>Fungi incertae sedis</taxon>
        <taxon>Chytridiomycota</taxon>
        <taxon>Chytridiomycota incertae sedis</taxon>
        <taxon>Chytridiomycetes</taxon>
        <taxon>Chytridiales</taxon>
        <taxon>Chytriomycetaceae</taxon>
        <taxon>Rhizoclosmatium</taxon>
    </lineage>
</organism>
<feature type="compositionally biased region" description="Polar residues" evidence="2">
    <location>
        <begin position="290"/>
        <end position="301"/>
    </location>
</feature>
<keyword evidence="4" id="KW-1185">Reference proteome</keyword>
<comment type="caution">
    <text evidence="3">The sequence shown here is derived from an EMBL/GenBank/DDBJ whole genome shotgun (WGS) entry which is preliminary data.</text>
</comment>
<sequence>MMGQQYERPTPSPQGFPGSTPTQPPQSMMPVGASRPMTQLPQVPVGAALPNIVRSSPMMLDLFGSDPSQPEAAAPPGPRAPTNVAASTPPLKHPATIKEEESQFKEASDDEDDMRPAIPTKQQIAASAGEEYDEDDDESISFLSYDELTEDNTEYNAIVDYDLLDMIMGGSTDYDAPMPRASHTRKVNFNTQVKAQSLVRVLKEGEVPPSQGAVDPDTDTEFESESMDEAEDEYEEEEEEEWDDTPPSPVVEVLTVHALRPPVYGENEEVPEEHLMLPPEITPRGVSLKMDSSTLTGSEISSPDELTPLGTAPPPDVTANSTATSTDDTSPTDSTPTTGPRKKVRHVQIQTRGATMKHQQTMTDLTMATDLGDGFSEMADLLTGAGAAPDPRVTTLEAAKSDVERENAALRETIAQLQAAAAIAASEREEAQARYETAGVQTSRRIKELVNEKTAMEVEMDALRVQVKGLEDLVNKWTMDEV</sequence>
<dbReference type="Proteomes" id="UP000193642">
    <property type="component" value="Unassembled WGS sequence"/>
</dbReference>
<proteinExistence type="predicted"/>
<evidence type="ECO:0000256" key="2">
    <source>
        <dbReference type="SAM" id="MobiDB-lite"/>
    </source>
</evidence>
<feature type="compositionally biased region" description="Basic and acidic residues" evidence="2">
    <location>
        <begin position="96"/>
        <end position="107"/>
    </location>
</feature>
<feature type="compositionally biased region" description="Acidic residues" evidence="2">
    <location>
        <begin position="216"/>
        <end position="244"/>
    </location>
</feature>
<feature type="compositionally biased region" description="Acidic residues" evidence="2">
    <location>
        <begin position="130"/>
        <end position="139"/>
    </location>
</feature>
<accession>A0A1Y2D3U6</accession>
<reference evidence="3 4" key="1">
    <citation type="submission" date="2016-07" db="EMBL/GenBank/DDBJ databases">
        <title>Pervasive Adenine N6-methylation of Active Genes in Fungi.</title>
        <authorList>
            <consortium name="DOE Joint Genome Institute"/>
            <person name="Mondo S.J."/>
            <person name="Dannebaum R.O."/>
            <person name="Kuo R.C."/>
            <person name="Labutti K."/>
            <person name="Haridas S."/>
            <person name="Kuo A."/>
            <person name="Salamov A."/>
            <person name="Ahrendt S.R."/>
            <person name="Lipzen A."/>
            <person name="Sullivan W."/>
            <person name="Andreopoulos W.B."/>
            <person name="Clum A."/>
            <person name="Lindquist E."/>
            <person name="Daum C."/>
            <person name="Ramamoorthy G.K."/>
            <person name="Gryganskyi A."/>
            <person name="Culley D."/>
            <person name="Magnuson J.K."/>
            <person name="James T.Y."/>
            <person name="O'Malley M.A."/>
            <person name="Stajich J.E."/>
            <person name="Spatafora J.W."/>
            <person name="Visel A."/>
            <person name="Grigoriev I.V."/>
        </authorList>
    </citation>
    <scope>NUCLEOTIDE SEQUENCE [LARGE SCALE GENOMIC DNA]</scope>
    <source>
        <strain evidence="3 4">JEL800</strain>
    </source>
</reference>
<dbReference type="OrthoDB" id="2289096at2759"/>
<evidence type="ECO:0000256" key="1">
    <source>
        <dbReference type="SAM" id="Coils"/>
    </source>
</evidence>
<evidence type="ECO:0000313" key="4">
    <source>
        <dbReference type="Proteomes" id="UP000193642"/>
    </source>
</evidence>
<feature type="region of interest" description="Disordered" evidence="2">
    <location>
        <begin position="204"/>
        <end position="249"/>
    </location>
</feature>
<feature type="compositionally biased region" description="Low complexity" evidence="2">
    <location>
        <begin position="318"/>
        <end position="338"/>
    </location>
</feature>
<feature type="region of interest" description="Disordered" evidence="2">
    <location>
        <begin position="58"/>
        <end position="139"/>
    </location>
</feature>
<keyword evidence="1" id="KW-0175">Coiled coil</keyword>
<name>A0A1Y2D3U6_9FUNG</name>
<evidence type="ECO:0000313" key="3">
    <source>
        <dbReference type="EMBL" id="ORY53245.1"/>
    </source>
</evidence>
<feature type="region of interest" description="Disordered" evidence="2">
    <location>
        <begin position="1"/>
        <end position="40"/>
    </location>
</feature>